<feature type="compositionally biased region" description="Polar residues" evidence="5">
    <location>
        <begin position="709"/>
        <end position="718"/>
    </location>
</feature>
<evidence type="ECO:0000313" key="8">
    <source>
        <dbReference type="Proteomes" id="UP000001261"/>
    </source>
</evidence>
<feature type="compositionally biased region" description="Basic and acidic residues" evidence="5">
    <location>
        <begin position="686"/>
        <end position="696"/>
    </location>
</feature>
<keyword evidence="2 6" id="KW-0812">Transmembrane</keyword>
<feature type="compositionally biased region" description="Polar residues" evidence="5">
    <location>
        <begin position="673"/>
        <end position="685"/>
    </location>
</feature>
<organism evidence="7 8">
    <name type="scientific">Coccidioides immitis (strain RS)</name>
    <name type="common">Valley fever fungus</name>
    <dbReference type="NCBI Taxonomy" id="246410"/>
    <lineage>
        <taxon>Eukaryota</taxon>
        <taxon>Fungi</taxon>
        <taxon>Dikarya</taxon>
        <taxon>Ascomycota</taxon>
        <taxon>Pezizomycotina</taxon>
        <taxon>Eurotiomycetes</taxon>
        <taxon>Eurotiomycetidae</taxon>
        <taxon>Onygenales</taxon>
        <taxon>Onygenaceae</taxon>
        <taxon>Coccidioides</taxon>
    </lineage>
</organism>
<accession>A0A0E1RVP7</accession>
<evidence type="ECO:0000256" key="4">
    <source>
        <dbReference type="ARBA" id="ARBA00023136"/>
    </source>
</evidence>
<feature type="region of interest" description="Disordered" evidence="5">
    <location>
        <begin position="541"/>
        <end position="608"/>
    </location>
</feature>
<dbReference type="STRING" id="246410.A0A0E1RVP7"/>
<dbReference type="GO" id="GO:0016020">
    <property type="term" value="C:membrane"/>
    <property type="evidence" value="ECO:0007669"/>
    <property type="project" value="UniProtKB-SubCell"/>
</dbReference>
<name>A0A0E1RVP7_COCIM</name>
<dbReference type="SUPFAM" id="SSF50965">
    <property type="entry name" value="Galactose oxidase, central domain"/>
    <property type="match status" value="1"/>
</dbReference>
<keyword evidence="8" id="KW-1185">Reference proteome</keyword>
<sequence>MSLPKPPVRLEGHCSIIFDNTLYVYTPKAFLSLPLKRNSSWKKLPMGEPVKGATCVKGSVDGNPNNLGFYVVGGKSSSPDYLGLQRYSFAARKWETIFPVTKDVQNRIDHAAIYLNASASLLVYAGSQVGDNNPSTQSFVISVTPPYNVQSYNSYVPPAFRPMLLPWSEDKAVMIGGSPQNTKVFAFSVTEGWHDTGAALPNPLPDDPSVQCAMVFGVDGSRILEIFDMGISPNLVTKYAMLMPGGTPAPPGQQVGADNSNARSKPAIKNQKRDVTLDTYPPYDNTFAPTTTRSGFSLAQDANGLVVISGGSEQDSLVIFDQSRNRWVDTSKFFVGTTTSVESTSTPTPSSTLDLSTQVVLTASSSPTSSETSSDVLSNNNHDSGRRTLTIIGATLGALLGLAALLIILLLLLGWRKRRNKCSHNGNATHRSTDGDNFDFQDQGMEPLTRNVQPMGRGPVPSTDSWAIVTGQVDGSIAKQSPTAFNELVSEKGRSPLRNVETNSPERLSAVSQPAMTGPFDDNQRQDRHTDEGWSKYFQANQHTNRPSDHSVRSTVSSQESKSDYRDSSWPHASAEVPALSIGTVGHPQPLGKVASGSPSTEHAPDFGTHVAQHGLTAKISSGDSISVASDDDQDDRINMSGSYLPHGDPNMPFGAFKEERVASSTYSASLYQPNDSNSFVASSGEQERPLTRWPHESQGSKFSEQRTPRAQLSSDISWLNLGKNR</sequence>
<dbReference type="PANTHER" id="PTHR15549:SF26">
    <property type="entry name" value="AXIAL BUDDING PATTERN PROTEIN 2-RELATED"/>
    <property type="match status" value="1"/>
</dbReference>
<feature type="region of interest" description="Disordered" evidence="5">
    <location>
        <begin position="673"/>
        <end position="726"/>
    </location>
</feature>
<dbReference type="Proteomes" id="UP000001261">
    <property type="component" value="Unassembled WGS sequence"/>
</dbReference>
<dbReference type="EMBL" id="GG704915">
    <property type="protein sequence ID" value="EAS27703.1"/>
    <property type="molecule type" value="Genomic_DNA"/>
</dbReference>
<dbReference type="OMA" id="FQDQGME"/>
<proteinExistence type="predicted"/>
<evidence type="ECO:0008006" key="9">
    <source>
        <dbReference type="Google" id="ProtNLM"/>
    </source>
</evidence>
<gene>
    <name evidence="7" type="ORF">CIMG_10308</name>
</gene>
<feature type="region of interest" description="Disordered" evidence="5">
    <location>
        <begin position="622"/>
        <end position="655"/>
    </location>
</feature>
<dbReference type="PANTHER" id="PTHR15549">
    <property type="entry name" value="PAIRED IMMUNOGLOBULIN-LIKE TYPE 2 RECEPTOR"/>
    <property type="match status" value="1"/>
</dbReference>
<dbReference type="KEGG" id="cim:CIMG_10308"/>
<protein>
    <recommendedName>
        <fullName evidence="9">Pre-mRNA splicing factor CLF1</fullName>
    </recommendedName>
</protein>
<comment type="subcellular location">
    <subcellularLocation>
        <location evidence="1">Membrane</location>
        <topology evidence="1">Single-pass membrane protein</topology>
    </subcellularLocation>
</comment>
<evidence type="ECO:0000256" key="5">
    <source>
        <dbReference type="SAM" id="MobiDB-lite"/>
    </source>
</evidence>
<feature type="region of interest" description="Disordered" evidence="5">
    <location>
        <begin position="363"/>
        <end position="382"/>
    </location>
</feature>
<dbReference type="InterPro" id="IPR051694">
    <property type="entry name" value="Immunoregulatory_rcpt-like"/>
</dbReference>
<evidence type="ECO:0000256" key="6">
    <source>
        <dbReference type="SAM" id="Phobius"/>
    </source>
</evidence>
<dbReference type="InterPro" id="IPR011043">
    <property type="entry name" value="Gal_Oxase/kelch_b-propeller"/>
</dbReference>
<evidence type="ECO:0000256" key="2">
    <source>
        <dbReference type="ARBA" id="ARBA00022692"/>
    </source>
</evidence>
<keyword evidence="3 6" id="KW-1133">Transmembrane helix</keyword>
<evidence type="ECO:0000256" key="3">
    <source>
        <dbReference type="ARBA" id="ARBA00022989"/>
    </source>
</evidence>
<evidence type="ECO:0000256" key="1">
    <source>
        <dbReference type="ARBA" id="ARBA00004167"/>
    </source>
</evidence>
<feature type="compositionally biased region" description="Polar residues" evidence="5">
    <location>
        <begin position="500"/>
        <end position="515"/>
    </location>
</feature>
<evidence type="ECO:0000313" key="7">
    <source>
        <dbReference type="EMBL" id="EAS27703.1"/>
    </source>
</evidence>
<feature type="region of interest" description="Disordered" evidence="5">
    <location>
        <begin position="488"/>
        <end position="528"/>
    </location>
</feature>
<dbReference type="GO" id="GO:0071944">
    <property type="term" value="C:cell periphery"/>
    <property type="evidence" value="ECO:0007669"/>
    <property type="project" value="UniProtKB-ARBA"/>
</dbReference>
<dbReference type="OrthoDB" id="5352000at2759"/>
<feature type="transmembrane region" description="Helical" evidence="6">
    <location>
        <begin position="389"/>
        <end position="413"/>
    </location>
</feature>
<reference evidence="8" key="2">
    <citation type="journal article" date="2010" name="Genome Res.">
        <title>Population genomic sequencing of Coccidioides fungi reveals recent hybridization and transposon control.</title>
        <authorList>
            <person name="Neafsey D.E."/>
            <person name="Barker B.M."/>
            <person name="Sharpton T.J."/>
            <person name="Stajich J.E."/>
            <person name="Park D.J."/>
            <person name="Whiston E."/>
            <person name="Hung C.-Y."/>
            <person name="McMahan C."/>
            <person name="White J."/>
            <person name="Sykes S."/>
            <person name="Heiman D."/>
            <person name="Young S."/>
            <person name="Zeng Q."/>
            <person name="Abouelleil A."/>
            <person name="Aftuck L."/>
            <person name="Bessette D."/>
            <person name="Brown A."/>
            <person name="FitzGerald M."/>
            <person name="Lui A."/>
            <person name="Macdonald J.P."/>
            <person name="Priest M."/>
            <person name="Orbach M.J."/>
            <person name="Galgiani J.N."/>
            <person name="Kirkland T.N."/>
            <person name="Cole G.T."/>
            <person name="Birren B.W."/>
            <person name="Henn M.R."/>
            <person name="Taylor J.W."/>
            <person name="Rounsley S.D."/>
        </authorList>
    </citation>
    <scope>GENOME REANNOTATION</scope>
    <source>
        <strain evidence="8">RS</strain>
    </source>
</reference>
<feature type="compositionally biased region" description="Low complexity" evidence="5">
    <location>
        <begin position="363"/>
        <end position="374"/>
    </location>
</feature>
<reference evidence="8" key="1">
    <citation type="journal article" date="2009" name="Genome Res.">
        <title>Comparative genomic analyses of the human fungal pathogens Coccidioides and their relatives.</title>
        <authorList>
            <person name="Sharpton T.J."/>
            <person name="Stajich J.E."/>
            <person name="Rounsley S.D."/>
            <person name="Gardner M.J."/>
            <person name="Wortman J.R."/>
            <person name="Jordar V.S."/>
            <person name="Maiti R."/>
            <person name="Kodira C.D."/>
            <person name="Neafsey D.E."/>
            <person name="Zeng Q."/>
            <person name="Hung C.-Y."/>
            <person name="McMahan C."/>
            <person name="Muszewska A."/>
            <person name="Grynberg M."/>
            <person name="Mandel M.A."/>
            <person name="Kellner E.M."/>
            <person name="Barker B.M."/>
            <person name="Galgiani J.N."/>
            <person name="Orbach M.J."/>
            <person name="Kirkland T.N."/>
            <person name="Cole G.T."/>
            <person name="Henn M.R."/>
            <person name="Birren B.W."/>
            <person name="Taylor J.W."/>
        </authorList>
    </citation>
    <scope>NUCLEOTIDE SEQUENCE [LARGE SCALE GENOMIC DNA]</scope>
    <source>
        <strain evidence="8">RS</strain>
    </source>
</reference>
<dbReference type="GeneID" id="4557893"/>
<dbReference type="Gene3D" id="2.120.10.80">
    <property type="entry name" value="Kelch-type beta propeller"/>
    <property type="match status" value="1"/>
</dbReference>
<dbReference type="InterPro" id="IPR015915">
    <property type="entry name" value="Kelch-typ_b-propeller"/>
</dbReference>
<dbReference type="AlphaFoldDB" id="A0A0E1RVP7"/>
<dbReference type="InParanoid" id="A0A0E1RVP7"/>
<dbReference type="RefSeq" id="XP_001239286.1">
    <property type="nucleotide sequence ID" value="XM_001239285.2"/>
</dbReference>
<keyword evidence="4 6" id="KW-0472">Membrane</keyword>
<dbReference type="VEuPathDB" id="FungiDB:CIMG_10308"/>